<dbReference type="Pfam" id="PF13673">
    <property type="entry name" value="Acetyltransf_10"/>
    <property type="match status" value="1"/>
</dbReference>
<sequence>MIIQNVSTDDIDAVLNLVSEVSAIDILPLFNEEGKQQFHERIAPDLHTVFSGKNFLAIKAVSNDNLLGFAALRDGNYLTHLFVSKQAQGTGLGRKLLEHLLTSSDANEISLRSSVNAVDFYHGNGFLKTGDEAEFNGVRFVPMSLVRT</sequence>
<evidence type="ECO:0000259" key="1">
    <source>
        <dbReference type="PROSITE" id="PS51186"/>
    </source>
</evidence>
<comment type="caution">
    <text evidence="2">The sequence shown here is derived from an EMBL/GenBank/DDBJ whole genome shotgun (WGS) entry which is preliminary data.</text>
</comment>
<dbReference type="SUPFAM" id="SSF55729">
    <property type="entry name" value="Acyl-CoA N-acyltransferases (Nat)"/>
    <property type="match status" value="1"/>
</dbReference>
<evidence type="ECO:0000313" key="2">
    <source>
        <dbReference type="EMBL" id="NOJ24765.1"/>
    </source>
</evidence>
<evidence type="ECO:0000313" key="3">
    <source>
        <dbReference type="Proteomes" id="UP000576645"/>
    </source>
</evidence>
<dbReference type="EMBL" id="VTXP01000010">
    <property type="protein sequence ID" value="NOJ24765.1"/>
    <property type="molecule type" value="Genomic_DNA"/>
</dbReference>
<feature type="domain" description="N-acetyltransferase" evidence="1">
    <location>
        <begin position="1"/>
        <end position="148"/>
    </location>
</feature>
<dbReference type="Proteomes" id="UP000576645">
    <property type="component" value="Unassembled WGS sequence"/>
</dbReference>
<protein>
    <submittedName>
        <fullName evidence="2">GNAT family N-acetyltransferase</fullName>
    </submittedName>
</protein>
<dbReference type="AlphaFoldDB" id="A0AAP6ZS51"/>
<proteinExistence type="predicted"/>
<dbReference type="PANTHER" id="PTHR43451:SF1">
    <property type="entry name" value="ACETYLTRANSFERASE"/>
    <property type="match status" value="1"/>
</dbReference>
<gene>
    <name evidence="2" type="ORF">F0238_18705</name>
</gene>
<reference evidence="2 3" key="1">
    <citation type="submission" date="2019-09" db="EMBL/GenBank/DDBJ databases">
        <title>Draft genome sequencing and comparative genomics of hatchery-associated Vibrios.</title>
        <authorList>
            <person name="Kehlet-Delgado H."/>
            <person name="Mueller R.S."/>
        </authorList>
    </citation>
    <scope>NUCLEOTIDE SEQUENCE [LARGE SCALE GENOMIC DNA]</scope>
    <source>
        <strain evidence="2 3">09-121-3</strain>
    </source>
</reference>
<accession>A0AAP6ZS51</accession>
<dbReference type="Gene3D" id="3.40.630.30">
    <property type="match status" value="1"/>
</dbReference>
<dbReference type="PROSITE" id="PS51186">
    <property type="entry name" value="GNAT"/>
    <property type="match status" value="1"/>
</dbReference>
<dbReference type="InterPro" id="IPR052564">
    <property type="entry name" value="N-acetyltrans/Recomb-assoc"/>
</dbReference>
<dbReference type="CDD" id="cd04301">
    <property type="entry name" value="NAT_SF"/>
    <property type="match status" value="1"/>
</dbReference>
<dbReference type="PANTHER" id="PTHR43451">
    <property type="entry name" value="ACETYLTRANSFERASE (GNAT) FAMILY PROTEIN"/>
    <property type="match status" value="1"/>
</dbReference>
<dbReference type="GO" id="GO:0016747">
    <property type="term" value="F:acyltransferase activity, transferring groups other than amino-acyl groups"/>
    <property type="evidence" value="ECO:0007669"/>
    <property type="project" value="InterPro"/>
</dbReference>
<organism evidence="2 3">
    <name type="scientific">Vibrio coralliilyticus</name>
    <dbReference type="NCBI Taxonomy" id="190893"/>
    <lineage>
        <taxon>Bacteria</taxon>
        <taxon>Pseudomonadati</taxon>
        <taxon>Pseudomonadota</taxon>
        <taxon>Gammaproteobacteria</taxon>
        <taxon>Vibrionales</taxon>
        <taxon>Vibrionaceae</taxon>
        <taxon>Vibrio</taxon>
    </lineage>
</organism>
<dbReference type="RefSeq" id="WP_171353431.1">
    <property type="nucleotide sequence ID" value="NZ_VTXP01000010.1"/>
</dbReference>
<dbReference type="InterPro" id="IPR016181">
    <property type="entry name" value="Acyl_CoA_acyltransferase"/>
</dbReference>
<name>A0AAP6ZS51_9VIBR</name>
<dbReference type="InterPro" id="IPR000182">
    <property type="entry name" value="GNAT_dom"/>
</dbReference>